<feature type="domain" description="HTH marR-type" evidence="4">
    <location>
        <begin position="10"/>
        <end position="149"/>
    </location>
</feature>
<evidence type="ECO:0000259" key="4">
    <source>
        <dbReference type="PROSITE" id="PS50995"/>
    </source>
</evidence>
<gene>
    <name evidence="5" type="ORF">FLB61_05920</name>
</gene>
<organism evidence="5 6">
    <name type="scientific">Sellimonas caecigallum</name>
    <dbReference type="NCBI Taxonomy" id="2592333"/>
    <lineage>
        <taxon>Bacteria</taxon>
        <taxon>Bacillati</taxon>
        <taxon>Bacillota</taxon>
        <taxon>Clostridia</taxon>
        <taxon>Lachnospirales</taxon>
        <taxon>Lachnospiraceae</taxon>
        <taxon>Sellimonas</taxon>
    </lineage>
</organism>
<dbReference type="Gene3D" id="1.10.10.10">
    <property type="entry name" value="Winged helix-like DNA-binding domain superfamily/Winged helix DNA-binding domain"/>
    <property type="match status" value="1"/>
</dbReference>
<dbReference type="InterPro" id="IPR036388">
    <property type="entry name" value="WH-like_DNA-bd_sf"/>
</dbReference>
<dbReference type="EMBL" id="VIRV01000006">
    <property type="protein sequence ID" value="MBY0758629.1"/>
    <property type="molecule type" value="Genomic_DNA"/>
</dbReference>
<reference evidence="5 6" key="1">
    <citation type="journal article" date="2020" name="New Microbes New Infect">
        <title>Sellimonas caecigallum sp. nov., description and genome sequence of a new member of the Sellimonas genus isolated from the cecum of feral chicken.</title>
        <authorList>
            <person name="Wongkuna S."/>
            <person name="Ghimire S."/>
            <person name="Antony L."/>
            <person name="Chankhamhaengdecha S."/>
            <person name="Janvilisri T."/>
            <person name="Scaria J."/>
        </authorList>
    </citation>
    <scope>NUCLEOTIDE SEQUENCE [LARGE SCALE GENOMIC DNA]</scope>
    <source>
        <strain evidence="5 6">SW451</strain>
    </source>
</reference>
<evidence type="ECO:0000256" key="3">
    <source>
        <dbReference type="ARBA" id="ARBA00023163"/>
    </source>
</evidence>
<dbReference type="SMART" id="SM00347">
    <property type="entry name" value="HTH_MARR"/>
    <property type="match status" value="1"/>
</dbReference>
<comment type="caution">
    <text evidence="5">The sequence shown here is derived from an EMBL/GenBank/DDBJ whole genome shotgun (WGS) entry which is preliminary data.</text>
</comment>
<evidence type="ECO:0000313" key="6">
    <source>
        <dbReference type="Proteomes" id="UP000779049"/>
    </source>
</evidence>
<evidence type="ECO:0000256" key="1">
    <source>
        <dbReference type="ARBA" id="ARBA00023015"/>
    </source>
</evidence>
<accession>A0ABS7L6H5</accession>
<dbReference type="InterPro" id="IPR000835">
    <property type="entry name" value="HTH_MarR-typ"/>
</dbReference>
<dbReference type="SUPFAM" id="SSF46785">
    <property type="entry name" value="Winged helix' DNA-binding domain"/>
    <property type="match status" value="1"/>
</dbReference>
<keyword evidence="6" id="KW-1185">Reference proteome</keyword>
<evidence type="ECO:0000313" key="5">
    <source>
        <dbReference type="EMBL" id="MBY0758629.1"/>
    </source>
</evidence>
<dbReference type="RefSeq" id="WP_087210435.1">
    <property type="nucleotide sequence ID" value="NZ_CP173660.1"/>
</dbReference>
<keyword evidence="2" id="KW-0238">DNA-binding</keyword>
<protein>
    <submittedName>
        <fullName evidence="5">Winged helix-turn-helix transcriptional regulator</fullName>
    </submittedName>
</protein>
<dbReference type="Proteomes" id="UP000779049">
    <property type="component" value="Unassembled WGS sequence"/>
</dbReference>
<dbReference type="PROSITE" id="PS50995">
    <property type="entry name" value="HTH_MARR_2"/>
    <property type="match status" value="1"/>
</dbReference>
<dbReference type="Pfam" id="PF12802">
    <property type="entry name" value="MarR_2"/>
    <property type="match status" value="1"/>
</dbReference>
<keyword evidence="1" id="KW-0805">Transcription regulation</keyword>
<sequence length="166" mass="19604">MDEEFEKTRQNHAGRLIHMLSHQLKRRSAMPETGTGLTPMQKHVLTYILFETMVRDIYQKDIEKEFKIRRSTASGILQLMEKNGFIYRQSVEKDARLKRILPTAKAEKIRMEILTNIKQTEAKLKEGIPKENFEVCLNVMRQMLENLSEKRQENQNLGGRHEQETF</sequence>
<dbReference type="InterPro" id="IPR036390">
    <property type="entry name" value="WH_DNA-bd_sf"/>
</dbReference>
<evidence type="ECO:0000256" key="2">
    <source>
        <dbReference type="ARBA" id="ARBA00023125"/>
    </source>
</evidence>
<dbReference type="PANTHER" id="PTHR42756">
    <property type="entry name" value="TRANSCRIPTIONAL REGULATOR, MARR"/>
    <property type="match status" value="1"/>
</dbReference>
<keyword evidence="3" id="KW-0804">Transcription</keyword>
<proteinExistence type="predicted"/>
<name>A0ABS7L6H5_9FIRM</name>
<dbReference type="PANTHER" id="PTHR42756:SF1">
    <property type="entry name" value="TRANSCRIPTIONAL REPRESSOR OF EMRAB OPERON"/>
    <property type="match status" value="1"/>
</dbReference>